<evidence type="ECO:0000313" key="1">
    <source>
        <dbReference type="EMBL" id="KDR81234.1"/>
    </source>
</evidence>
<dbReference type="HOGENOM" id="CLU_018544_3_2_1"/>
<sequence length="133" mass="15387">MDFKTDNALINSFPFASRINSNYIPSDDEIREIKAFLVEPARQADQMVVKLDRLYQEIGALEHKHDNFNRQVIACRSLITFPRRLPDDILREIFCQCLPSDCNAVLSTLTPPIVLTRICSHWRRVALSTPTIW</sequence>
<gene>
    <name evidence="1" type="ORF">GALMADRAFT_60696</name>
</gene>
<dbReference type="AlphaFoldDB" id="A0A067TMS6"/>
<dbReference type="OrthoDB" id="3248197at2759"/>
<proteinExistence type="predicted"/>
<dbReference type="STRING" id="685588.A0A067TMS6"/>
<evidence type="ECO:0000313" key="2">
    <source>
        <dbReference type="Proteomes" id="UP000027222"/>
    </source>
</evidence>
<keyword evidence="2" id="KW-1185">Reference proteome</keyword>
<protein>
    <submittedName>
        <fullName evidence="1">Uncharacterized protein</fullName>
    </submittedName>
</protein>
<dbReference type="EMBL" id="KL142371">
    <property type="protein sequence ID" value="KDR81234.1"/>
    <property type="molecule type" value="Genomic_DNA"/>
</dbReference>
<accession>A0A067TMS6</accession>
<name>A0A067TMS6_GALM3</name>
<reference evidence="2" key="1">
    <citation type="journal article" date="2014" name="Proc. Natl. Acad. Sci. U.S.A.">
        <title>Extensive sampling of basidiomycete genomes demonstrates inadequacy of the white-rot/brown-rot paradigm for wood decay fungi.</title>
        <authorList>
            <person name="Riley R."/>
            <person name="Salamov A.A."/>
            <person name="Brown D.W."/>
            <person name="Nagy L.G."/>
            <person name="Floudas D."/>
            <person name="Held B.W."/>
            <person name="Levasseur A."/>
            <person name="Lombard V."/>
            <person name="Morin E."/>
            <person name="Otillar R."/>
            <person name="Lindquist E.A."/>
            <person name="Sun H."/>
            <person name="LaButti K.M."/>
            <person name="Schmutz J."/>
            <person name="Jabbour D."/>
            <person name="Luo H."/>
            <person name="Baker S.E."/>
            <person name="Pisabarro A.G."/>
            <person name="Walton J.D."/>
            <person name="Blanchette R.A."/>
            <person name="Henrissat B."/>
            <person name="Martin F."/>
            <person name="Cullen D."/>
            <person name="Hibbett D.S."/>
            <person name="Grigoriev I.V."/>
        </authorList>
    </citation>
    <scope>NUCLEOTIDE SEQUENCE [LARGE SCALE GENOMIC DNA]</scope>
    <source>
        <strain evidence="2">CBS 339.88</strain>
    </source>
</reference>
<organism evidence="1 2">
    <name type="scientific">Galerina marginata (strain CBS 339.88)</name>
    <dbReference type="NCBI Taxonomy" id="685588"/>
    <lineage>
        <taxon>Eukaryota</taxon>
        <taxon>Fungi</taxon>
        <taxon>Dikarya</taxon>
        <taxon>Basidiomycota</taxon>
        <taxon>Agaricomycotina</taxon>
        <taxon>Agaricomycetes</taxon>
        <taxon>Agaricomycetidae</taxon>
        <taxon>Agaricales</taxon>
        <taxon>Agaricineae</taxon>
        <taxon>Strophariaceae</taxon>
        <taxon>Galerina</taxon>
    </lineage>
</organism>
<feature type="non-terminal residue" evidence="1">
    <location>
        <position position="133"/>
    </location>
</feature>
<dbReference type="Proteomes" id="UP000027222">
    <property type="component" value="Unassembled WGS sequence"/>
</dbReference>